<comment type="catalytic activity">
    <reaction evidence="17">
        <text>Na(+)(in) = Na(+)(out)</text>
        <dbReference type="Rhea" id="RHEA:34963"/>
        <dbReference type="ChEBI" id="CHEBI:29101"/>
    </reaction>
</comment>
<feature type="coiled-coil region" evidence="21">
    <location>
        <begin position="694"/>
        <end position="721"/>
    </location>
</feature>
<keyword evidence="5 20" id="KW-1133">Transmembrane helix</keyword>
<dbReference type="Pfam" id="PF02932">
    <property type="entry name" value="Neur_chan_memb"/>
    <property type="match status" value="2"/>
</dbReference>
<comment type="catalytic activity">
    <reaction evidence="18">
        <text>Ca(2+)(in) = Ca(2+)(out)</text>
        <dbReference type="Rhea" id="RHEA:29671"/>
        <dbReference type="ChEBI" id="CHEBI:29108"/>
    </reaction>
</comment>
<dbReference type="GO" id="GO:0004888">
    <property type="term" value="F:transmembrane signaling receptor activity"/>
    <property type="evidence" value="ECO:0007669"/>
    <property type="project" value="InterPro"/>
</dbReference>
<evidence type="ECO:0000256" key="9">
    <source>
        <dbReference type="ARBA" id="ARBA00023157"/>
    </source>
</evidence>
<feature type="domain" description="Neurotransmitter-gated ion-channel transmembrane" evidence="23">
    <location>
        <begin position="260"/>
        <end position="315"/>
    </location>
</feature>
<evidence type="ECO:0000256" key="10">
    <source>
        <dbReference type="ARBA" id="ARBA00023170"/>
    </source>
</evidence>
<keyword evidence="21" id="KW-0175">Coiled coil</keyword>
<evidence type="ECO:0000259" key="23">
    <source>
        <dbReference type="Pfam" id="PF02932"/>
    </source>
</evidence>
<dbReference type="InterPro" id="IPR036734">
    <property type="entry name" value="Neur_chan_lig-bd_sf"/>
</dbReference>
<comment type="caution">
    <text evidence="24">The sequence shown here is derived from an EMBL/GenBank/DDBJ whole genome shotgun (WGS) entry which is preliminary data.</text>
</comment>
<feature type="transmembrane region" description="Helical" evidence="20">
    <location>
        <begin position="253"/>
        <end position="272"/>
    </location>
</feature>
<dbReference type="InterPro" id="IPR049944">
    <property type="entry name" value="LGIC_TM_5-HT3"/>
</dbReference>
<protein>
    <recommendedName>
        <fullName evidence="26">5-hydroxytryptamine receptor 3A-like</fullName>
    </recommendedName>
</protein>
<feature type="transmembrane region" description="Helical" evidence="20">
    <location>
        <begin position="538"/>
        <end position="557"/>
    </location>
</feature>
<accession>A0AA88LR07</accession>
<dbReference type="InterPro" id="IPR006202">
    <property type="entry name" value="Neur_chan_lig-bd"/>
</dbReference>
<evidence type="ECO:0000259" key="22">
    <source>
        <dbReference type="Pfam" id="PF02931"/>
    </source>
</evidence>
<evidence type="ECO:0000256" key="5">
    <source>
        <dbReference type="ARBA" id="ARBA00022989"/>
    </source>
</evidence>
<comment type="similarity">
    <text evidence="20">Belongs to the ligand-gated ion channel (TC 1.A.9) family.</text>
</comment>
<evidence type="ECO:0000256" key="6">
    <source>
        <dbReference type="ARBA" id="ARBA00023018"/>
    </source>
</evidence>
<dbReference type="InterPro" id="IPR036719">
    <property type="entry name" value="Neuro-gated_channel_TM_sf"/>
</dbReference>
<evidence type="ECO:0008006" key="26">
    <source>
        <dbReference type="Google" id="ProtNLM"/>
    </source>
</evidence>
<dbReference type="EMBL" id="JAUPFM010000019">
    <property type="protein sequence ID" value="KAK2820596.1"/>
    <property type="molecule type" value="Genomic_DNA"/>
</dbReference>
<evidence type="ECO:0000256" key="18">
    <source>
        <dbReference type="ARBA" id="ARBA00036634"/>
    </source>
</evidence>
<evidence type="ECO:0000256" key="1">
    <source>
        <dbReference type="ARBA" id="ARBA00022448"/>
    </source>
</evidence>
<dbReference type="CDD" id="cd18996">
    <property type="entry name" value="LGIC_ECD_5-HT3"/>
    <property type="match status" value="1"/>
</dbReference>
<keyword evidence="4 20" id="KW-0732">Signal</keyword>
<evidence type="ECO:0000256" key="20">
    <source>
        <dbReference type="RuleBase" id="RU000687"/>
    </source>
</evidence>
<dbReference type="Proteomes" id="UP001187415">
    <property type="component" value="Unassembled WGS sequence"/>
</dbReference>
<comment type="catalytic activity">
    <reaction evidence="16">
        <text>K(+)(in) = K(+)(out)</text>
        <dbReference type="Rhea" id="RHEA:29463"/>
        <dbReference type="ChEBI" id="CHEBI:29103"/>
    </reaction>
</comment>
<feature type="transmembrane region" description="Helical" evidence="20">
    <location>
        <begin position="598"/>
        <end position="624"/>
    </location>
</feature>
<gene>
    <name evidence="24" type="ORF">Q5P01_023555</name>
</gene>
<dbReference type="Gene3D" id="2.70.170.10">
    <property type="entry name" value="Neurotransmitter-gated ion-channel ligand-binding domain"/>
    <property type="match status" value="2"/>
</dbReference>
<keyword evidence="1 20" id="KW-0813">Transport</keyword>
<keyword evidence="11" id="KW-0325">Glycoprotein</keyword>
<evidence type="ECO:0000256" key="21">
    <source>
        <dbReference type="SAM" id="Coils"/>
    </source>
</evidence>
<dbReference type="CDD" id="cd19063">
    <property type="entry name" value="LGIC_TM_5-HT3"/>
    <property type="match status" value="1"/>
</dbReference>
<evidence type="ECO:0000256" key="7">
    <source>
        <dbReference type="ARBA" id="ARBA00023065"/>
    </source>
</evidence>
<organism evidence="24 25">
    <name type="scientific">Channa striata</name>
    <name type="common">Snakehead murrel</name>
    <name type="synonym">Ophicephalus striatus</name>
    <dbReference type="NCBI Taxonomy" id="64152"/>
    <lineage>
        <taxon>Eukaryota</taxon>
        <taxon>Metazoa</taxon>
        <taxon>Chordata</taxon>
        <taxon>Craniata</taxon>
        <taxon>Vertebrata</taxon>
        <taxon>Euteleostomi</taxon>
        <taxon>Actinopterygii</taxon>
        <taxon>Neopterygii</taxon>
        <taxon>Teleostei</taxon>
        <taxon>Neoteleostei</taxon>
        <taxon>Acanthomorphata</taxon>
        <taxon>Anabantaria</taxon>
        <taxon>Anabantiformes</taxon>
        <taxon>Channoidei</taxon>
        <taxon>Channidae</taxon>
        <taxon>Channa</taxon>
    </lineage>
</organism>
<dbReference type="PANTHER" id="PTHR18945">
    <property type="entry name" value="NEUROTRANSMITTER GATED ION CHANNEL"/>
    <property type="match status" value="1"/>
</dbReference>
<keyword evidence="13" id="KW-1071">Ligand-gated ion channel</keyword>
<keyword evidence="8 20" id="KW-0472">Membrane</keyword>
<keyword evidence="25" id="KW-1185">Reference proteome</keyword>
<feature type="domain" description="Neurotransmitter-gated ion-channel transmembrane" evidence="23">
    <location>
        <begin position="545"/>
        <end position="758"/>
    </location>
</feature>
<evidence type="ECO:0000256" key="3">
    <source>
        <dbReference type="ARBA" id="ARBA00022692"/>
    </source>
</evidence>
<feature type="domain" description="Neurotransmitter-gated ion-channel ligand-binding" evidence="22">
    <location>
        <begin position="344"/>
        <end position="536"/>
    </location>
</feature>
<comment type="function">
    <text evidence="19">Forms serotonin (5-hydroxytryptamine/5-HT3)-activated cation-selective channel complexes, which when activated cause fast, depolarizing responses in neurons.</text>
</comment>
<keyword evidence="3 20" id="KW-0812">Transmembrane</keyword>
<comment type="subcellular location">
    <subcellularLocation>
        <location evidence="15">Postsynaptic cell membrane</location>
        <topology evidence="15">Multi-pass membrane protein</topology>
    </subcellularLocation>
</comment>
<dbReference type="FunFam" id="1.20.58.390:FF:000103">
    <property type="entry name" value="Si:ch211-256e16.10"/>
    <property type="match status" value="1"/>
</dbReference>
<feature type="transmembrane region" description="Helical" evidence="20">
    <location>
        <begin position="741"/>
        <end position="761"/>
    </location>
</feature>
<dbReference type="GO" id="GO:0005230">
    <property type="term" value="F:extracellular ligand-gated monoatomic ion channel activity"/>
    <property type="evidence" value="ECO:0007669"/>
    <property type="project" value="InterPro"/>
</dbReference>
<evidence type="ECO:0000256" key="17">
    <source>
        <dbReference type="ARBA" id="ARBA00036239"/>
    </source>
</evidence>
<dbReference type="Pfam" id="PF02931">
    <property type="entry name" value="Neur_chan_LBD"/>
    <property type="match status" value="2"/>
</dbReference>
<keyword evidence="9" id="KW-1015">Disulfide bond</keyword>
<dbReference type="GO" id="GO:0045211">
    <property type="term" value="C:postsynaptic membrane"/>
    <property type="evidence" value="ECO:0007669"/>
    <property type="project" value="UniProtKB-SubCell"/>
</dbReference>
<evidence type="ECO:0000256" key="12">
    <source>
        <dbReference type="ARBA" id="ARBA00023257"/>
    </source>
</evidence>
<feature type="domain" description="Neurotransmitter-gated ion-channel ligand-binding" evidence="22">
    <location>
        <begin position="57"/>
        <end position="251"/>
    </location>
</feature>
<dbReference type="InterPro" id="IPR018000">
    <property type="entry name" value="Neurotransmitter_ion_chnl_CS"/>
</dbReference>
<keyword evidence="12" id="KW-0628">Postsynaptic cell membrane</keyword>
<dbReference type="PROSITE" id="PS00236">
    <property type="entry name" value="NEUROTR_ION_CHANNEL"/>
    <property type="match status" value="1"/>
</dbReference>
<feature type="signal peptide" evidence="20">
    <location>
        <begin position="1"/>
        <end position="17"/>
    </location>
</feature>
<dbReference type="InterPro" id="IPR006029">
    <property type="entry name" value="Neurotrans-gated_channel_TM"/>
</dbReference>
<evidence type="ECO:0000313" key="24">
    <source>
        <dbReference type="EMBL" id="KAK2820596.1"/>
    </source>
</evidence>
<reference evidence="24" key="1">
    <citation type="submission" date="2023-07" db="EMBL/GenBank/DDBJ databases">
        <title>Chromosome-level Genome Assembly of Striped Snakehead (Channa striata).</title>
        <authorList>
            <person name="Liu H."/>
        </authorList>
    </citation>
    <scope>NUCLEOTIDE SEQUENCE</scope>
    <source>
        <strain evidence="24">Gz</strain>
        <tissue evidence="24">Muscle</tissue>
    </source>
</reference>
<proteinExistence type="inferred from homology"/>
<evidence type="ECO:0000256" key="16">
    <source>
        <dbReference type="ARBA" id="ARBA00034430"/>
    </source>
</evidence>
<dbReference type="SUPFAM" id="SSF90112">
    <property type="entry name" value="Neurotransmitter-gated ion-channel transmembrane pore"/>
    <property type="match status" value="2"/>
</dbReference>
<evidence type="ECO:0000256" key="15">
    <source>
        <dbReference type="ARBA" id="ARBA00034104"/>
    </source>
</evidence>
<keyword evidence="7 20" id="KW-0406">Ion transport</keyword>
<dbReference type="InterPro" id="IPR006201">
    <property type="entry name" value="Neur_channel"/>
</dbReference>
<keyword evidence="6" id="KW-0770">Synapse</keyword>
<keyword evidence="10" id="KW-0675">Receptor</keyword>
<dbReference type="FunFam" id="2.70.170.10:FF:000017">
    <property type="entry name" value="5-hydroxytryptamine receptor 3A"/>
    <property type="match status" value="2"/>
</dbReference>
<dbReference type="PRINTS" id="PR00252">
    <property type="entry name" value="NRIONCHANNEL"/>
</dbReference>
<evidence type="ECO:0000256" key="13">
    <source>
        <dbReference type="ARBA" id="ARBA00023286"/>
    </source>
</evidence>
<name>A0AA88LR07_CHASR</name>
<evidence type="ECO:0000256" key="2">
    <source>
        <dbReference type="ARBA" id="ARBA00022475"/>
    </source>
</evidence>
<evidence type="ECO:0000256" key="8">
    <source>
        <dbReference type="ARBA" id="ARBA00023136"/>
    </source>
</evidence>
<keyword evidence="14 20" id="KW-0407">Ion channel</keyword>
<evidence type="ECO:0000256" key="14">
    <source>
        <dbReference type="ARBA" id="ARBA00023303"/>
    </source>
</evidence>
<dbReference type="InterPro" id="IPR038050">
    <property type="entry name" value="Neuro_actylchol_rec"/>
</dbReference>
<evidence type="ECO:0000256" key="11">
    <source>
        <dbReference type="ARBA" id="ARBA00023180"/>
    </source>
</evidence>
<dbReference type="AlphaFoldDB" id="A0AA88LR07"/>
<evidence type="ECO:0000256" key="4">
    <source>
        <dbReference type="ARBA" id="ARBA00022729"/>
    </source>
</evidence>
<sequence>MMCSGFLLLLLLTELWGNERYKIEFQNYKKFQFATNCSFQSLLMHLNVTKNNELFTLYRPVKKWNQQTIVTLKMWLYAILDVRETDQTFIPYVWIDMHWRNEHIEWEPKDFCDIKNITVPIELLWKPDLTIEEMTEKDKAPPAPYLTIKYNGSVEMRNDQVLVSTCRMQVYKFPFDTQRCNLTFKSLYTPVIDELRLHAISNTSKITNWSRQVMGKECEWLLISVDAAPNTTNNFEYEQSVVVYTISMRRRSALYIINFILPVLFLLCLDFASFLISDSGGEKLGFKVTVLLAVTVMQLILNEILPASSDRIPLIDAANCQDNCSYQDVLNYLNLTMNNELFIMTRPVKNYKQPTYVSLEVLLYAILDVVEKEQKFIPYVWTVTRWHNDFISWDPNQFCGIDNVSVPTEILWKPDLTIEEMTEKDKAPPSPYLTISDKGDVEVQNDQVLVSTCRMHTYNFPFDIQSCNLSFKSVIHTAKDLRLQPSDNSSEATEWSREVMRTQYEWLFINMTVTANNASDPLGQDIVVYTITMKRRSVLYIANFLLPVLFFLCLDLASFLISDRGGEKLSFKVTVLLAVTVLQLILNEILPSSSNNIPLIAVYCIGIFALMMLSLFETIFVMYLMEKDSASESTETAGDQSLSESCDKPRKVNFYSCKRELQKWIQSACVCDLSADETPSEPLPVAEEDNSTKLREEYHALEKLSDELKAIEKTLALLLNSRKEEEKPGYWTRLAKRLNKVFFIFYVTMVSLFLVFIFLKWNIA</sequence>
<feature type="chain" id="PRO_5041518573" description="5-hydroxytryptamine receptor 3A-like" evidence="20">
    <location>
        <begin position="18"/>
        <end position="764"/>
    </location>
</feature>
<evidence type="ECO:0000313" key="25">
    <source>
        <dbReference type="Proteomes" id="UP001187415"/>
    </source>
</evidence>
<evidence type="ECO:0000256" key="19">
    <source>
        <dbReference type="ARBA" id="ARBA00037540"/>
    </source>
</evidence>
<dbReference type="SUPFAM" id="SSF63712">
    <property type="entry name" value="Nicotinic receptor ligand binding domain-like"/>
    <property type="match status" value="2"/>
</dbReference>
<keyword evidence="2" id="KW-1003">Cell membrane</keyword>
<dbReference type="Gene3D" id="1.20.58.390">
    <property type="entry name" value="Neurotransmitter-gated ion-channel transmembrane domain"/>
    <property type="match status" value="2"/>
</dbReference>